<gene>
    <name evidence="12" type="ORF">IT882_15485</name>
</gene>
<evidence type="ECO:0000313" key="13">
    <source>
        <dbReference type="Proteomes" id="UP000594480"/>
    </source>
</evidence>
<feature type="chain" id="PRO_5039719274" evidence="10">
    <location>
        <begin position="25"/>
        <end position="253"/>
    </location>
</feature>
<dbReference type="CDD" id="cd16913">
    <property type="entry name" value="YkuD_like"/>
    <property type="match status" value="1"/>
</dbReference>
<evidence type="ECO:0000256" key="4">
    <source>
        <dbReference type="ARBA" id="ARBA00022679"/>
    </source>
</evidence>
<evidence type="ECO:0000256" key="8">
    <source>
        <dbReference type="ARBA" id="ARBA00023316"/>
    </source>
</evidence>
<evidence type="ECO:0000256" key="2">
    <source>
        <dbReference type="ARBA" id="ARBA00005992"/>
    </source>
</evidence>
<dbReference type="SUPFAM" id="SSF141523">
    <property type="entry name" value="L,D-transpeptidase catalytic domain-like"/>
    <property type="match status" value="1"/>
</dbReference>
<dbReference type="GO" id="GO:0005576">
    <property type="term" value="C:extracellular region"/>
    <property type="evidence" value="ECO:0007669"/>
    <property type="project" value="TreeGrafter"/>
</dbReference>
<evidence type="ECO:0000313" key="12">
    <source>
        <dbReference type="EMBL" id="QPE04508.1"/>
    </source>
</evidence>
<evidence type="ECO:0000256" key="6">
    <source>
        <dbReference type="ARBA" id="ARBA00022960"/>
    </source>
</evidence>
<proteinExistence type="inferred from homology"/>
<dbReference type="PANTHER" id="PTHR30582">
    <property type="entry name" value="L,D-TRANSPEPTIDASE"/>
    <property type="match status" value="1"/>
</dbReference>
<keyword evidence="5" id="KW-0378">Hydrolase</keyword>
<evidence type="ECO:0000256" key="7">
    <source>
        <dbReference type="ARBA" id="ARBA00022984"/>
    </source>
</evidence>
<dbReference type="RefSeq" id="WP_195692585.1">
    <property type="nucleotide sequence ID" value="NZ_CP064760.1"/>
</dbReference>
<feature type="domain" description="L,D-TPase catalytic" evidence="11">
    <location>
        <begin position="132"/>
        <end position="253"/>
    </location>
</feature>
<dbReference type="AlphaFoldDB" id="A0A7S8MX15"/>
<dbReference type="UniPathway" id="UPA00219"/>
<dbReference type="InterPro" id="IPR050979">
    <property type="entry name" value="LD-transpeptidase"/>
</dbReference>
<evidence type="ECO:0000256" key="3">
    <source>
        <dbReference type="ARBA" id="ARBA00022676"/>
    </source>
</evidence>
<dbReference type="GO" id="GO:0071972">
    <property type="term" value="F:peptidoglycan L,D-transpeptidase activity"/>
    <property type="evidence" value="ECO:0007669"/>
    <property type="project" value="TreeGrafter"/>
</dbReference>
<sequence>MDIARIRHRLALVLVLALGSAVLAGCGEPAGPAPAPPATAEPAMTLASPDAAAGPATVARLHEATDVFDAPRGSVQRSLAAATDFGSQTVLLITRVGAGEDAGWLEVLLPGRPNGTLGWIRSDAVEVREVALEVRVDLAARTLTLREGEEVVWSTPTAIGDPDHPTPTGRFYVTDKLETGDPDGGYGPYALGLSAYSDVLTEFAGGDGQVGIHGTNVPSSIGQAVSHGCLRIDNGLVAELAALLPLGTPVMIS</sequence>
<accession>A0A7S8MX15</accession>
<dbReference type="PROSITE" id="PS52029">
    <property type="entry name" value="LD_TPASE"/>
    <property type="match status" value="1"/>
</dbReference>
<comment type="similarity">
    <text evidence="2">Belongs to the YkuD family.</text>
</comment>
<keyword evidence="7 9" id="KW-0573">Peptidoglycan synthesis</keyword>
<name>A0A7S8MX15_9MICO</name>
<keyword evidence="4" id="KW-0808">Transferase</keyword>
<protein>
    <submittedName>
        <fullName evidence="12">L,D-transpeptidase</fullName>
    </submittedName>
</protein>
<feature type="active site" description="Proton donor/acceptor" evidence="9">
    <location>
        <position position="213"/>
    </location>
</feature>
<feature type="active site" description="Nucleophile" evidence="9">
    <location>
        <position position="229"/>
    </location>
</feature>
<keyword evidence="10" id="KW-0732">Signal</keyword>
<evidence type="ECO:0000256" key="1">
    <source>
        <dbReference type="ARBA" id="ARBA00004752"/>
    </source>
</evidence>
<evidence type="ECO:0000259" key="11">
    <source>
        <dbReference type="PROSITE" id="PS52029"/>
    </source>
</evidence>
<dbReference type="PANTHER" id="PTHR30582:SF24">
    <property type="entry name" value="L,D-TRANSPEPTIDASE ERFK_SRFK-RELATED"/>
    <property type="match status" value="1"/>
</dbReference>
<dbReference type="Proteomes" id="UP000594480">
    <property type="component" value="Chromosome"/>
</dbReference>
<dbReference type="InterPro" id="IPR038063">
    <property type="entry name" value="Transpep_catalytic_dom"/>
</dbReference>
<keyword evidence="13" id="KW-1185">Reference proteome</keyword>
<reference evidence="12 13" key="1">
    <citation type="submission" date="2020-11" db="EMBL/GenBank/DDBJ databases">
        <title>Amino acid is mineralized and recycled by bacteria in oceanic microbiome.</title>
        <authorList>
            <person name="Zheng L.Y."/>
        </authorList>
    </citation>
    <scope>NUCLEOTIDE SEQUENCE [LARGE SCALE GENOMIC DNA]</scope>
    <source>
        <strain evidence="12 13">A32-1</strain>
    </source>
</reference>
<evidence type="ECO:0000256" key="10">
    <source>
        <dbReference type="SAM" id="SignalP"/>
    </source>
</evidence>
<dbReference type="PROSITE" id="PS51257">
    <property type="entry name" value="PROKAR_LIPOPROTEIN"/>
    <property type="match status" value="1"/>
</dbReference>
<dbReference type="InterPro" id="IPR005490">
    <property type="entry name" value="LD_TPept_cat_dom"/>
</dbReference>
<organism evidence="12 13">
    <name type="scientific">Microbacterium schleiferi</name>
    <dbReference type="NCBI Taxonomy" id="69362"/>
    <lineage>
        <taxon>Bacteria</taxon>
        <taxon>Bacillati</taxon>
        <taxon>Actinomycetota</taxon>
        <taxon>Actinomycetes</taxon>
        <taxon>Micrococcales</taxon>
        <taxon>Microbacteriaceae</taxon>
        <taxon>Microbacterium</taxon>
    </lineage>
</organism>
<dbReference type="GO" id="GO:0016757">
    <property type="term" value="F:glycosyltransferase activity"/>
    <property type="evidence" value="ECO:0007669"/>
    <property type="project" value="UniProtKB-KW"/>
</dbReference>
<dbReference type="KEGG" id="msf:IT882_15485"/>
<dbReference type="Gene3D" id="2.40.440.10">
    <property type="entry name" value="L,D-transpeptidase catalytic domain-like"/>
    <property type="match status" value="1"/>
</dbReference>
<feature type="signal peptide" evidence="10">
    <location>
        <begin position="1"/>
        <end position="24"/>
    </location>
</feature>
<keyword evidence="6 9" id="KW-0133">Cell shape</keyword>
<comment type="pathway">
    <text evidence="1 9">Cell wall biogenesis; peptidoglycan biosynthesis.</text>
</comment>
<keyword evidence="3" id="KW-0328">Glycosyltransferase</keyword>
<dbReference type="GO" id="GO:0071555">
    <property type="term" value="P:cell wall organization"/>
    <property type="evidence" value="ECO:0007669"/>
    <property type="project" value="UniProtKB-UniRule"/>
</dbReference>
<evidence type="ECO:0000256" key="9">
    <source>
        <dbReference type="PROSITE-ProRule" id="PRU01373"/>
    </source>
</evidence>
<dbReference type="GO" id="GO:0008360">
    <property type="term" value="P:regulation of cell shape"/>
    <property type="evidence" value="ECO:0007669"/>
    <property type="project" value="UniProtKB-UniRule"/>
</dbReference>
<evidence type="ECO:0000256" key="5">
    <source>
        <dbReference type="ARBA" id="ARBA00022801"/>
    </source>
</evidence>
<dbReference type="EMBL" id="CP064760">
    <property type="protein sequence ID" value="QPE04508.1"/>
    <property type="molecule type" value="Genomic_DNA"/>
</dbReference>
<dbReference type="GO" id="GO:0018104">
    <property type="term" value="P:peptidoglycan-protein cross-linking"/>
    <property type="evidence" value="ECO:0007669"/>
    <property type="project" value="TreeGrafter"/>
</dbReference>
<keyword evidence="8 9" id="KW-0961">Cell wall biogenesis/degradation</keyword>
<dbReference type="Pfam" id="PF03734">
    <property type="entry name" value="YkuD"/>
    <property type="match status" value="1"/>
</dbReference>